<dbReference type="Proteomes" id="UP000184147">
    <property type="component" value="Unassembled WGS sequence"/>
</dbReference>
<dbReference type="EMBL" id="FQVQ01000008">
    <property type="protein sequence ID" value="SHF41444.1"/>
    <property type="molecule type" value="Genomic_DNA"/>
</dbReference>
<evidence type="ECO:0000313" key="1">
    <source>
        <dbReference type="EMBL" id="SHF41444.1"/>
    </source>
</evidence>
<proteinExistence type="predicted"/>
<dbReference type="OrthoDB" id="771174at2"/>
<accession>A0A1M5BFW9</accession>
<reference evidence="1 2" key="1">
    <citation type="submission" date="2016-11" db="EMBL/GenBank/DDBJ databases">
        <authorList>
            <person name="Jaros S."/>
            <person name="Januszkiewicz K."/>
            <person name="Wedrychowicz H."/>
        </authorList>
    </citation>
    <scope>NUCLEOTIDE SEQUENCE [LARGE SCALE GENOMIC DNA]</scope>
    <source>
        <strain evidence="1 2">DSM 25660</strain>
    </source>
</reference>
<dbReference type="STRING" id="1124188.SAMN05444377_10875"/>
<gene>
    <name evidence="1" type="ORF">SAMN05444377_10875</name>
</gene>
<evidence type="ECO:0000313" key="2">
    <source>
        <dbReference type="Proteomes" id="UP000184147"/>
    </source>
</evidence>
<protein>
    <submittedName>
        <fullName evidence="1">Uncharacterized protein</fullName>
    </submittedName>
</protein>
<dbReference type="AlphaFoldDB" id="A0A1M5BFW9"/>
<sequence length="62" mass="7031">MEENVKSGEEIVNDFFSSIEEIKGVDVNIAKMLATLYKDGKLTDVNVKNELQKLREQDGNKD</sequence>
<dbReference type="RefSeq" id="WP_073363297.1">
    <property type="nucleotide sequence ID" value="NZ_FQVQ01000008.1"/>
</dbReference>
<organism evidence="1 2">
    <name type="scientific">Flavobacterium fontis</name>
    <dbReference type="NCBI Taxonomy" id="1124188"/>
    <lineage>
        <taxon>Bacteria</taxon>
        <taxon>Pseudomonadati</taxon>
        <taxon>Bacteroidota</taxon>
        <taxon>Flavobacteriia</taxon>
        <taxon>Flavobacteriales</taxon>
        <taxon>Flavobacteriaceae</taxon>
        <taxon>Flavobacterium</taxon>
    </lineage>
</organism>
<name>A0A1M5BFW9_9FLAO</name>
<keyword evidence="2" id="KW-1185">Reference proteome</keyword>